<proteinExistence type="inferred from homology"/>
<gene>
    <name evidence="3" type="ORF">GCM10020367_62660</name>
</gene>
<name>A0ABP6SL81_9ACTN</name>
<dbReference type="PANTHER" id="PTHR46268">
    <property type="entry name" value="STRESS RESPONSE PROTEIN NHAX"/>
    <property type="match status" value="1"/>
</dbReference>
<keyword evidence="4" id="KW-1185">Reference proteome</keyword>
<dbReference type="Pfam" id="PF00582">
    <property type="entry name" value="Usp"/>
    <property type="match status" value="2"/>
</dbReference>
<evidence type="ECO:0000313" key="4">
    <source>
        <dbReference type="Proteomes" id="UP001499990"/>
    </source>
</evidence>
<evidence type="ECO:0000313" key="3">
    <source>
        <dbReference type="EMBL" id="GAA3379379.1"/>
    </source>
</evidence>
<dbReference type="InterPro" id="IPR006015">
    <property type="entry name" value="Universal_stress_UspA"/>
</dbReference>
<organism evidence="3 4">
    <name type="scientific">Streptomyces sannanensis</name>
    <dbReference type="NCBI Taxonomy" id="285536"/>
    <lineage>
        <taxon>Bacteria</taxon>
        <taxon>Bacillati</taxon>
        <taxon>Actinomycetota</taxon>
        <taxon>Actinomycetes</taxon>
        <taxon>Kitasatosporales</taxon>
        <taxon>Streptomycetaceae</taxon>
        <taxon>Streptomyces</taxon>
    </lineage>
</organism>
<comment type="similarity">
    <text evidence="1">Belongs to the universal stress protein A family.</text>
</comment>
<reference evidence="4" key="1">
    <citation type="journal article" date="2019" name="Int. J. Syst. Evol. Microbiol.">
        <title>The Global Catalogue of Microorganisms (GCM) 10K type strain sequencing project: providing services to taxonomists for standard genome sequencing and annotation.</title>
        <authorList>
            <consortium name="The Broad Institute Genomics Platform"/>
            <consortium name="The Broad Institute Genome Sequencing Center for Infectious Disease"/>
            <person name="Wu L."/>
            <person name="Ma J."/>
        </authorList>
    </citation>
    <scope>NUCLEOTIDE SEQUENCE [LARGE SCALE GENOMIC DNA]</scope>
    <source>
        <strain evidence="4">JCM 9651</strain>
    </source>
</reference>
<dbReference type="RefSeq" id="WP_345043941.1">
    <property type="nucleotide sequence ID" value="NZ_BAAAYL010000001.1"/>
</dbReference>
<dbReference type="Gene3D" id="3.40.50.620">
    <property type="entry name" value="HUPs"/>
    <property type="match status" value="2"/>
</dbReference>
<dbReference type="SUPFAM" id="SSF52402">
    <property type="entry name" value="Adenine nucleotide alpha hydrolases-like"/>
    <property type="match status" value="2"/>
</dbReference>
<sequence>MTQSVTAGVDGSRESLTAAAWAAGEARRRELPLRLVYAWDWQPQVYGVLADPATHRACADEVLAKTAALVRKQNPDVEVTAERADGPPAAVLSAEAGRSAVLALGSRGLGGLAGFLVGSVSQATLARAERPVVVVRGDDEDTSLPAPEADVVLGLDLQEPHDDVIAYAFESAERQHARLRIVHGVTPPAVFGDYSAVRDPGVRERLLAVAGETLTSYLAPWKDKFPRQPVVQQVEMGRPAGVLLDASSGASLVVVGRRISRIPLGPRIGAVTHAALHHCRGPVAVVPHA</sequence>
<evidence type="ECO:0000259" key="2">
    <source>
        <dbReference type="Pfam" id="PF00582"/>
    </source>
</evidence>
<accession>A0ABP6SL81</accession>
<evidence type="ECO:0000256" key="1">
    <source>
        <dbReference type="ARBA" id="ARBA00008791"/>
    </source>
</evidence>
<dbReference type="EMBL" id="BAAAYL010000001">
    <property type="protein sequence ID" value="GAA3379379.1"/>
    <property type="molecule type" value="Genomic_DNA"/>
</dbReference>
<dbReference type="Proteomes" id="UP001499990">
    <property type="component" value="Unassembled WGS sequence"/>
</dbReference>
<dbReference type="InterPro" id="IPR014729">
    <property type="entry name" value="Rossmann-like_a/b/a_fold"/>
</dbReference>
<feature type="domain" description="UspA" evidence="2">
    <location>
        <begin position="151"/>
        <end position="287"/>
    </location>
</feature>
<dbReference type="PRINTS" id="PR01438">
    <property type="entry name" value="UNVRSLSTRESS"/>
</dbReference>
<protein>
    <submittedName>
        <fullName evidence="3">Universal stress protein</fullName>
    </submittedName>
</protein>
<comment type="caution">
    <text evidence="3">The sequence shown here is derived from an EMBL/GenBank/DDBJ whole genome shotgun (WGS) entry which is preliminary data.</text>
</comment>
<feature type="domain" description="UspA" evidence="2">
    <location>
        <begin position="1"/>
        <end position="136"/>
    </location>
</feature>
<dbReference type="PANTHER" id="PTHR46268:SF6">
    <property type="entry name" value="UNIVERSAL STRESS PROTEIN UP12"/>
    <property type="match status" value="1"/>
</dbReference>
<dbReference type="InterPro" id="IPR006016">
    <property type="entry name" value="UspA"/>
</dbReference>